<dbReference type="AlphaFoldDB" id="A0A016X120"/>
<evidence type="ECO:0000313" key="4">
    <source>
        <dbReference type="EMBL" id="EYC44958.1"/>
    </source>
</evidence>
<keyword evidence="2" id="KW-0472">Membrane</keyword>
<dbReference type="EMBL" id="JARK01000044">
    <property type="protein sequence ID" value="EYC44958.1"/>
    <property type="molecule type" value="Genomic_DNA"/>
</dbReference>
<evidence type="ECO:0000256" key="1">
    <source>
        <dbReference type="SAM" id="MobiDB-lite"/>
    </source>
</evidence>
<feature type="transmembrane region" description="Helical" evidence="2">
    <location>
        <begin position="110"/>
        <end position="136"/>
    </location>
</feature>
<feature type="chain" id="PRO_5001492254" evidence="3">
    <location>
        <begin position="23"/>
        <end position="476"/>
    </location>
</feature>
<dbReference type="OrthoDB" id="5819285at2759"/>
<evidence type="ECO:0000256" key="2">
    <source>
        <dbReference type="SAM" id="Phobius"/>
    </source>
</evidence>
<feature type="region of interest" description="Disordered" evidence="1">
    <location>
        <begin position="29"/>
        <end position="64"/>
    </location>
</feature>
<protein>
    <submittedName>
        <fullName evidence="4">Uncharacterized protein</fullName>
    </submittedName>
</protein>
<reference evidence="5" key="1">
    <citation type="journal article" date="2015" name="Nat. Genet.">
        <title>The genome and transcriptome of the zoonotic hookworm Ancylostoma ceylanicum identify infection-specific gene families.</title>
        <authorList>
            <person name="Schwarz E.M."/>
            <person name="Hu Y."/>
            <person name="Antoshechkin I."/>
            <person name="Miller M.M."/>
            <person name="Sternberg P.W."/>
            <person name="Aroian R.V."/>
        </authorList>
    </citation>
    <scope>NUCLEOTIDE SEQUENCE</scope>
    <source>
        <strain evidence="5">HY135</strain>
    </source>
</reference>
<keyword evidence="3" id="KW-0732">Signal</keyword>
<comment type="caution">
    <text evidence="4">The sequence shown here is derived from an EMBL/GenBank/DDBJ whole genome shotgun (WGS) entry which is preliminary data.</text>
</comment>
<dbReference type="Proteomes" id="UP000024635">
    <property type="component" value="Unassembled WGS sequence"/>
</dbReference>
<keyword evidence="2" id="KW-0812">Transmembrane</keyword>
<sequence>MVWDHHLLLSATDLIVISIGQARSDNVSFSRNSKMTDTSRSRHESVGDTSPKCSGRDQRFPSPMVDSGQFLRIVSWRDPSDSESSTPSPPPADIAGTMRSWYHGISRRKLFIILVILVVVLFIAAVIITIVLVFVLQGHSKKDHDFTAVVFTVTTLPPPTTTPFPYLTGYVVGTLSRHVPIGVADSVEPDNRGFTFRQQLLVWGNNTLSLIGNNSVVQGQLLLDTKNCTSCGLLSAEDSCLTPGASLSCSQSQVIYCCFGCPQAQNLCRVRNVLYEFSDQLVEARISDNGEKLLVTTASQVNTSSCAIQTHRIGSDGSSFSGPIRSCYGQRSEGSGQDPHSVALATTTFSINSAIAADVLTAMDSDGTVKLYNLSSDGTTASVPMKIEGDVLSVSTTVQGDRLLVAFLQSSRFYALRLNLVSGCVSVLESYYYKFSYAGELRDFAWAGETLILWFVDRDGVNIVQFQFKWDSDTTC</sequence>
<evidence type="ECO:0000313" key="5">
    <source>
        <dbReference type="Proteomes" id="UP000024635"/>
    </source>
</evidence>
<gene>
    <name evidence="4" type="primary">Acey_s0444.g1563</name>
    <name evidence="4" type="synonym">Acey-C13A10.1</name>
    <name evidence="4" type="ORF">Y032_0444g1563</name>
</gene>
<name>A0A016X120_9BILA</name>
<keyword evidence="2" id="KW-1133">Transmembrane helix</keyword>
<feature type="signal peptide" evidence="3">
    <location>
        <begin position="1"/>
        <end position="22"/>
    </location>
</feature>
<feature type="compositionally biased region" description="Basic and acidic residues" evidence="1">
    <location>
        <begin position="37"/>
        <end position="46"/>
    </location>
</feature>
<keyword evidence="5" id="KW-1185">Reference proteome</keyword>
<organism evidence="4 5">
    <name type="scientific">Ancylostoma ceylanicum</name>
    <dbReference type="NCBI Taxonomy" id="53326"/>
    <lineage>
        <taxon>Eukaryota</taxon>
        <taxon>Metazoa</taxon>
        <taxon>Ecdysozoa</taxon>
        <taxon>Nematoda</taxon>
        <taxon>Chromadorea</taxon>
        <taxon>Rhabditida</taxon>
        <taxon>Rhabditina</taxon>
        <taxon>Rhabditomorpha</taxon>
        <taxon>Strongyloidea</taxon>
        <taxon>Ancylostomatidae</taxon>
        <taxon>Ancylostomatinae</taxon>
        <taxon>Ancylostoma</taxon>
    </lineage>
</organism>
<proteinExistence type="predicted"/>
<evidence type="ECO:0000256" key="3">
    <source>
        <dbReference type="SAM" id="SignalP"/>
    </source>
</evidence>
<accession>A0A016X120</accession>